<evidence type="ECO:0008006" key="5">
    <source>
        <dbReference type="Google" id="ProtNLM"/>
    </source>
</evidence>
<accession>A0ABT3QAQ7</accession>
<keyword evidence="2" id="KW-1133">Transmembrane helix</keyword>
<feature type="region of interest" description="Disordered" evidence="1">
    <location>
        <begin position="221"/>
        <end position="267"/>
    </location>
</feature>
<organism evidence="3 4">
    <name type="scientific">Acetobacter farinalis</name>
    <dbReference type="NCBI Taxonomy" id="1260984"/>
    <lineage>
        <taxon>Bacteria</taxon>
        <taxon>Pseudomonadati</taxon>
        <taxon>Pseudomonadota</taxon>
        <taxon>Alphaproteobacteria</taxon>
        <taxon>Acetobacterales</taxon>
        <taxon>Acetobacteraceae</taxon>
        <taxon>Acetobacter</taxon>
    </lineage>
</organism>
<keyword evidence="2" id="KW-0472">Membrane</keyword>
<dbReference type="Proteomes" id="UP001526446">
    <property type="component" value="Unassembled WGS sequence"/>
</dbReference>
<name>A0ABT3QAQ7_9PROT</name>
<gene>
    <name evidence="3" type="ORF">OQ252_13195</name>
</gene>
<feature type="compositionally biased region" description="Polar residues" evidence="1">
    <location>
        <begin position="225"/>
        <end position="238"/>
    </location>
</feature>
<feature type="compositionally biased region" description="Low complexity" evidence="1">
    <location>
        <begin position="239"/>
        <end position="248"/>
    </location>
</feature>
<proteinExistence type="predicted"/>
<protein>
    <recommendedName>
        <fullName evidence="5">SMODS and SLOG-associating 2TM effector domain-containing protein</fullName>
    </recommendedName>
</protein>
<feature type="transmembrane region" description="Helical" evidence="2">
    <location>
        <begin position="154"/>
        <end position="176"/>
    </location>
</feature>
<feature type="transmembrane region" description="Helical" evidence="2">
    <location>
        <begin position="54"/>
        <end position="76"/>
    </location>
</feature>
<comment type="caution">
    <text evidence="3">The sequence shown here is derived from an EMBL/GenBank/DDBJ whole genome shotgun (WGS) entry which is preliminary data.</text>
</comment>
<dbReference type="RefSeq" id="WP_166123767.1">
    <property type="nucleotide sequence ID" value="NZ_JAPIUX010000055.1"/>
</dbReference>
<keyword evidence="4" id="KW-1185">Reference proteome</keyword>
<reference evidence="3 4" key="1">
    <citation type="submission" date="2022-11" db="EMBL/GenBank/DDBJ databases">
        <title>Genome sequencing of Acetobacter type strain.</title>
        <authorList>
            <person name="Heo J."/>
            <person name="Lee D."/>
            <person name="Han B.-H."/>
            <person name="Hong S.-B."/>
            <person name="Kwon S.-W."/>
        </authorList>
    </citation>
    <scope>NUCLEOTIDE SEQUENCE [LARGE SCALE GENOMIC DNA]</scope>
    <source>
        <strain evidence="3 4">KACC 21251</strain>
    </source>
</reference>
<dbReference type="EMBL" id="JAPIUX010000055">
    <property type="protein sequence ID" value="MCX2562334.1"/>
    <property type="molecule type" value="Genomic_DNA"/>
</dbReference>
<feature type="transmembrane region" description="Helical" evidence="2">
    <location>
        <begin position="21"/>
        <end position="42"/>
    </location>
</feature>
<keyword evidence="2" id="KW-0812">Transmembrane</keyword>
<evidence type="ECO:0000313" key="3">
    <source>
        <dbReference type="EMBL" id="MCX2562334.1"/>
    </source>
</evidence>
<evidence type="ECO:0000256" key="2">
    <source>
        <dbReference type="SAM" id="Phobius"/>
    </source>
</evidence>
<evidence type="ECO:0000256" key="1">
    <source>
        <dbReference type="SAM" id="MobiDB-lite"/>
    </source>
</evidence>
<evidence type="ECO:0000313" key="4">
    <source>
        <dbReference type="Proteomes" id="UP001526446"/>
    </source>
</evidence>
<sequence>MFPDLLREMYFYELDFREKSFTKAQFSVATNIAILTGVIYILRSTDNKANIHTLLLLYIPIFIGLVLIILSMVNIFKALTGHKYKLITPENGFNSLCSLQQYNEDIRRYNIIHLANESEVNIESAMVEYFSPEIIECINSNLKINKNRSKNNRLAILFIIYSLIPFLFSAIIFIVFDLDASSPRKDQGIEDKSIENSLRSIDMQLQKNRFPLSLPDLKEPLTLEVPSNGQRQTRLPKSTATATATTTTPRAKQNNNCHRRSERSPGL</sequence>